<accession>A0A1P8EN72</accession>
<dbReference type="AlphaFoldDB" id="A0A1P8EN72"/>
<gene>
    <name evidence="1" type="ORF">BEN76_16700</name>
</gene>
<proteinExistence type="predicted"/>
<evidence type="ECO:0000313" key="1">
    <source>
        <dbReference type="EMBL" id="APV37690.1"/>
    </source>
</evidence>
<dbReference type="Gene3D" id="1.10.260.40">
    <property type="entry name" value="lambda repressor-like DNA-binding domains"/>
    <property type="match status" value="1"/>
</dbReference>
<dbReference type="RefSeq" id="WP_076033698.1">
    <property type="nucleotide sequence ID" value="NZ_CP016898.1"/>
</dbReference>
<organism evidence="1 2">
    <name type="scientific">Acinetobacter soli</name>
    <dbReference type="NCBI Taxonomy" id="487316"/>
    <lineage>
        <taxon>Bacteria</taxon>
        <taxon>Pseudomonadati</taxon>
        <taxon>Pseudomonadota</taxon>
        <taxon>Gammaproteobacteria</taxon>
        <taxon>Moraxellales</taxon>
        <taxon>Moraxellaceae</taxon>
        <taxon>Acinetobacter</taxon>
    </lineage>
</organism>
<dbReference type="EMBL" id="CP016898">
    <property type="protein sequence ID" value="APV37690.1"/>
    <property type="molecule type" value="Genomic_DNA"/>
</dbReference>
<keyword evidence="1" id="KW-0614">Plasmid</keyword>
<dbReference type="InterPro" id="IPR010982">
    <property type="entry name" value="Lambda_DNA-bd_dom_sf"/>
</dbReference>
<evidence type="ECO:0000313" key="2">
    <source>
        <dbReference type="Proteomes" id="UP000185674"/>
    </source>
</evidence>
<dbReference type="SUPFAM" id="SSF47413">
    <property type="entry name" value="lambda repressor-like DNA-binding domains"/>
    <property type="match status" value="1"/>
</dbReference>
<dbReference type="Proteomes" id="UP000185674">
    <property type="component" value="Plasmid pGFJ2"/>
</dbReference>
<dbReference type="GO" id="GO:0003677">
    <property type="term" value="F:DNA binding"/>
    <property type="evidence" value="ECO:0007669"/>
    <property type="project" value="InterPro"/>
</dbReference>
<name>A0A1P8EN72_9GAMM</name>
<reference evidence="1 2" key="1">
    <citation type="submission" date="2016-08" db="EMBL/GenBank/DDBJ databases">
        <title>Complete genome sequence of Acinetobacter baylyi strain GFJ2.</title>
        <authorList>
            <person name="Tabata M."/>
            <person name="Kuboki S."/>
            <person name="Gibu N."/>
            <person name="Kinouchi Y."/>
            <person name="Vangnai A."/>
            <person name="Kasai D."/>
            <person name="Fukuda M."/>
        </authorList>
    </citation>
    <scope>NUCLEOTIDE SEQUENCE [LARGE SCALE GENOMIC DNA]</scope>
    <source>
        <strain evidence="1 2">GFJ2</strain>
        <plasmid evidence="2">Plasmid pgfj2</plasmid>
    </source>
</reference>
<evidence type="ECO:0008006" key="3">
    <source>
        <dbReference type="Google" id="ProtNLM"/>
    </source>
</evidence>
<protein>
    <recommendedName>
        <fullName evidence="3">XRE family transcriptional regulator</fullName>
    </recommendedName>
</protein>
<geneLocation type="plasmid" evidence="2">
    <name>pgfj2</name>
</geneLocation>
<sequence>MTGQNKRISKEEREKLIFESLSEEAKQKVMKFRASIKLYFKTQKHAAEVLGCTQPNVSRYCSGRIGVPHRIAKKLQEHTKKKVLITDIFFDRKA</sequence>
<dbReference type="KEGG" id="asol:BEN76_16700"/>